<organism evidence="3 4">
    <name type="scientific">Bradyrhizobium betae</name>
    <dbReference type="NCBI Taxonomy" id="244734"/>
    <lineage>
        <taxon>Bacteria</taxon>
        <taxon>Pseudomonadati</taxon>
        <taxon>Pseudomonadota</taxon>
        <taxon>Alphaproteobacteria</taxon>
        <taxon>Hyphomicrobiales</taxon>
        <taxon>Nitrobacteraceae</taxon>
        <taxon>Bradyrhizobium</taxon>
    </lineage>
</organism>
<dbReference type="SUPFAM" id="SSF141571">
    <property type="entry name" value="Pentapeptide repeat-like"/>
    <property type="match status" value="2"/>
</dbReference>
<comment type="caution">
    <text evidence="3">The sequence shown here is derived from an EMBL/GenBank/DDBJ whole genome shotgun (WGS) entry which is preliminary data.</text>
</comment>
<evidence type="ECO:0000313" key="3">
    <source>
        <dbReference type="EMBL" id="RXT52283.1"/>
    </source>
</evidence>
<dbReference type="InterPro" id="IPR051082">
    <property type="entry name" value="Pentapeptide-BTB/POZ_domain"/>
</dbReference>
<dbReference type="EMBL" id="MZXW01000007">
    <property type="protein sequence ID" value="RXT52283.1"/>
    <property type="molecule type" value="Genomic_DNA"/>
</dbReference>
<dbReference type="InterPro" id="IPR001646">
    <property type="entry name" value="5peptide_repeat"/>
</dbReference>
<dbReference type="PANTHER" id="PTHR14136">
    <property type="entry name" value="BTB_POZ DOMAIN-CONTAINING PROTEIN KCTD9"/>
    <property type="match status" value="1"/>
</dbReference>
<evidence type="ECO:0000256" key="2">
    <source>
        <dbReference type="SAM" id="Phobius"/>
    </source>
</evidence>
<reference evidence="3 4" key="1">
    <citation type="submission" date="2017-03" db="EMBL/GenBank/DDBJ databases">
        <authorList>
            <person name="Safronova V.I."/>
            <person name="Sazanova A.L."/>
            <person name="Chirak E.R."/>
        </authorList>
    </citation>
    <scope>NUCLEOTIDE SEQUENCE [LARGE SCALE GENOMIC DNA]</scope>
    <source>
        <strain evidence="3 4">Opo-243</strain>
    </source>
</reference>
<evidence type="ECO:0000256" key="1">
    <source>
        <dbReference type="SAM" id="MobiDB-lite"/>
    </source>
</evidence>
<feature type="transmembrane region" description="Helical" evidence="2">
    <location>
        <begin position="183"/>
        <end position="202"/>
    </location>
</feature>
<dbReference type="OrthoDB" id="3034488at2"/>
<keyword evidence="4" id="KW-1185">Reference proteome</keyword>
<feature type="transmembrane region" description="Helical" evidence="2">
    <location>
        <begin position="60"/>
        <end position="82"/>
    </location>
</feature>
<feature type="region of interest" description="Disordered" evidence="1">
    <location>
        <begin position="1"/>
        <end position="40"/>
    </location>
</feature>
<feature type="transmembrane region" description="Helical" evidence="2">
    <location>
        <begin position="252"/>
        <end position="272"/>
    </location>
</feature>
<evidence type="ECO:0008006" key="5">
    <source>
        <dbReference type="Google" id="ProtNLM"/>
    </source>
</evidence>
<feature type="transmembrane region" description="Helical" evidence="2">
    <location>
        <begin position="214"/>
        <end position="231"/>
    </location>
</feature>
<accession>A0A4Q1VLI0</accession>
<dbReference type="PANTHER" id="PTHR14136:SF17">
    <property type="entry name" value="BTB_POZ DOMAIN-CONTAINING PROTEIN KCTD9"/>
    <property type="match status" value="1"/>
</dbReference>
<dbReference type="Pfam" id="PF00805">
    <property type="entry name" value="Pentapeptide"/>
    <property type="match status" value="2"/>
</dbReference>
<sequence length="729" mass="79529">MTDSVAPSRGSEQSAGASPAPAEAPAGQDPPKSPPSPPAFAAKANDLEALRGAVVDAANVSAGLWLSYLFVLLYLAIAAGSVTHRDLLFEKSVKLPFLNVELPLVAFFVMGPALFLVVHAYVLLHFMLLADKAGAFHQQLRLQIDDDGIRASLRRQLPSNVFVQFVAGPPGVRSGGVGLMFRLIAQLSLIVLPIGLLMLFQLQFLAYHSEPVSWWQRIAVVIDLVLIWAIWPSINRGVIARLRLRDFLHWPVAASALASLLVIMMVGAVATFPGEWLHTALPTLRIVPAAWSSDEPAAKGKERLSDTKFVSLHTLLIAGEADPITRRPVSVWSNRLVLPEFNAASASGEALALRGRRLEGAVLPGARLDGVDFTGAHLQEANFDGADLKGAQFGCGEALVKFDNFGKELRWSWKWVEDQVSKLANPRTNHDCVWLRGASMRNASLQGALLDGSQMQGVDLTRARLHGASMQLVNLDGASLFRADLPGVSLRGASLIGADLQSTGMSGVTLELSDLSAAKLNFANLQGAQFGEAGYEGAKFQGAFLWRSTVQGPYNDAAVQPWVREPVLDASYRRNIYVPCERSADDDCLWTPETFEALKRSLQENISDLKRRNDAIERISGLDPTTKDTESPKPSPWLNLENALPSESDFLKTRGKHLRAACCRNGGVDVIHALLKRRFDINMLEDRDVLKVFAGDLLEGKDCPEMKKLIEQDRELLERVKLSTGPFAP</sequence>
<name>A0A4Q1VLI0_9BRAD</name>
<keyword evidence="2" id="KW-0812">Transmembrane</keyword>
<gene>
    <name evidence="3" type="ORF">B5V03_04225</name>
</gene>
<proteinExistence type="predicted"/>
<feature type="compositionally biased region" description="Low complexity" evidence="1">
    <location>
        <begin position="10"/>
        <end position="30"/>
    </location>
</feature>
<dbReference type="AlphaFoldDB" id="A0A4Q1VLI0"/>
<keyword evidence="2" id="KW-0472">Membrane</keyword>
<protein>
    <recommendedName>
        <fullName evidence="5">Pentapeptide repeat-containing protein</fullName>
    </recommendedName>
</protein>
<feature type="transmembrane region" description="Helical" evidence="2">
    <location>
        <begin position="102"/>
        <end position="124"/>
    </location>
</feature>
<dbReference type="Proteomes" id="UP000290819">
    <property type="component" value="Unassembled WGS sequence"/>
</dbReference>
<evidence type="ECO:0000313" key="4">
    <source>
        <dbReference type="Proteomes" id="UP000290819"/>
    </source>
</evidence>
<keyword evidence="2" id="KW-1133">Transmembrane helix</keyword>
<dbReference type="Gene3D" id="2.160.20.80">
    <property type="entry name" value="E3 ubiquitin-protein ligase SopA"/>
    <property type="match status" value="2"/>
</dbReference>
<dbReference type="RefSeq" id="WP_129268030.1">
    <property type="nucleotide sequence ID" value="NZ_MZXW01000007.1"/>
</dbReference>